<comment type="caution">
    <text evidence="1">The sequence shown here is derived from an EMBL/GenBank/DDBJ whole genome shotgun (WGS) entry which is preliminary data.</text>
</comment>
<dbReference type="Proteomes" id="UP001597171">
    <property type="component" value="Unassembled WGS sequence"/>
</dbReference>
<dbReference type="Gene3D" id="1.10.260.40">
    <property type="entry name" value="lambda repressor-like DNA-binding domains"/>
    <property type="match status" value="1"/>
</dbReference>
<accession>A0ABW3Z3I6</accession>
<dbReference type="InterPro" id="IPR010982">
    <property type="entry name" value="Lambda_DNA-bd_dom_sf"/>
</dbReference>
<sequence>MDVQDFRRWQTRMGFDGRGGQKATAEALGLSVAMVRIYENGQNPDGRPVNYPLTLRLAMSALALDVRPWPVG</sequence>
<reference evidence="2" key="1">
    <citation type="journal article" date="2019" name="Int. J. Syst. Evol. Microbiol.">
        <title>The Global Catalogue of Microorganisms (GCM) 10K type strain sequencing project: providing services to taxonomists for standard genome sequencing and annotation.</title>
        <authorList>
            <consortium name="The Broad Institute Genomics Platform"/>
            <consortium name="The Broad Institute Genome Sequencing Center for Infectious Disease"/>
            <person name="Wu L."/>
            <person name="Ma J."/>
        </authorList>
    </citation>
    <scope>NUCLEOTIDE SEQUENCE [LARGE SCALE GENOMIC DNA]</scope>
    <source>
        <strain evidence="2">CCUG 61696</strain>
    </source>
</reference>
<evidence type="ECO:0000313" key="2">
    <source>
        <dbReference type="Proteomes" id="UP001597171"/>
    </source>
</evidence>
<evidence type="ECO:0008006" key="3">
    <source>
        <dbReference type="Google" id="ProtNLM"/>
    </source>
</evidence>
<protein>
    <recommendedName>
        <fullName evidence="3">HTH cro/C1-type domain-containing protein</fullName>
    </recommendedName>
</protein>
<evidence type="ECO:0000313" key="1">
    <source>
        <dbReference type="EMBL" id="MFD1330784.1"/>
    </source>
</evidence>
<dbReference type="RefSeq" id="WP_378773979.1">
    <property type="nucleotide sequence ID" value="NZ_JBHTMX010000006.1"/>
</dbReference>
<proteinExistence type="predicted"/>
<name>A0ABW3Z3I6_9HYPH</name>
<keyword evidence="2" id="KW-1185">Reference proteome</keyword>
<gene>
    <name evidence="1" type="ORF">ACFQ4O_02100</name>
</gene>
<organism evidence="1 2">
    <name type="scientific">Methylopila musalis</name>
    <dbReference type="NCBI Taxonomy" id="1134781"/>
    <lineage>
        <taxon>Bacteria</taxon>
        <taxon>Pseudomonadati</taxon>
        <taxon>Pseudomonadota</taxon>
        <taxon>Alphaproteobacteria</taxon>
        <taxon>Hyphomicrobiales</taxon>
        <taxon>Methylopilaceae</taxon>
        <taxon>Methylopila</taxon>
    </lineage>
</organism>
<dbReference type="SUPFAM" id="SSF47413">
    <property type="entry name" value="lambda repressor-like DNA-binding domains"/>
    <property type="match status" value="1"/>
</dbReference>
<dbReference type="EMBL" id="JBHTMX010000006">
    <property type="protein sequence ID" value="MFD1330784.1"/>
    <property type="molecule type" value="Genomic_DNA"/>
</dbReference>